<sequence>MKANKNIGCTVNECKFHSKNDSFCSLDHINIVKHENKATRQETTDCGSFEADK</sequence>
<evidence type="ECO:0000313" key="3">
    <source>
        <dbReference type="Proteomes" id="UP000198636"/>
    </source>
</evidence>
<gene>
    <name evidence="2" type="ORF">SAMN03080606_02583</name>
</gene>
<proteinExistence type="predicted"/>
<dbReference type="AlphaFoldDB" id="A0A1G5J1L7"/>
<reference evidence="2 3" key="1">
    <citation type="submission" date="2016-10" db="EMBL/GenBank/DDBJ databases">
        <authorList>
            <person name="de Groot N.N."/>
        </authorList>
    </citation>
    <scope>NUCLEOTIDE SEQUENCE [LARGE SCALE GENOMIC DNA]</scope>
    <source>
        <strain evidence="2 3">DSM 18978</strain>
    </source>
</reference>
<dbReference type="RefSeq" id="WP_091544088.1">
    <property type="nucleotide sequence ID" value="NZ_FMUS01000017.1"/>
</dbReference>
<feature type="domain" description="DUF1540" evidence="1">
    <location>
        <begin position="7"/>
        <end position="49"/>
    </location>
</feature>
<keyword evidence="3" id="KW-1185">Reference proteome</keyword>
<dbReference type="Proteomes" id="UP000198636">
    <property type="component" value="Unassembled WGS sequence"/>
</dbReference>
<name>A0A1G5J1L7_9FIRM</name>
<evidence type="ECO:0000313" key="2">
    <source>
        <dbReference type="EMBL" id="SCY81568.1"/>
    </source>
</evidence>
<protein>
    <recommendedName>
        <fullName evidence="1">DUF1540 domain-containing protein</fullName>
    </recommendedName>
</protein>
<dbReference type="OrthoDB" id="1756089at2"/>
<accession>A0A1G5J1L7</accession>
<dbReference type="Pfam" id="PF07561">
    <property type="entry name" value="DUF1540"/>
    <property type="match status" value="1"/>
</dbReference>
<dbReference type="STRING" id="1120976.SAMN03080606_02583"/>
<organism evidence="2 3">
    <name type="scientific">Alkaliphilus peptidifermentans DSM 18978</name>
    <dbReference type="NCBI Taxonomy" id="1120976"/>
    <lineage>
        <taxon>Bacteria</taxon>
        <taxon>Bacillati</taxon>
        <taxon>Bacillota</taxon>
        <taxon>Clostridia</taxon>
        <taxon>Peptostreptococcales</taxon>
        <taxon>Natronincolaceae</taxon>
        <taxon>Alkaliphilus</taxon>
    </lineage>
</organism>
<dbReference type="EMBL" id="FMUS01000017">
    <property type="protein sequence ID" value="SCY81568.1"/>
    <property type="molecule type" value="Genomic_DNA"/>
</dbReference>
<evidence type="ECO:0000259" key="1">
    <source>
        <dbReference type="Pfam" id="PF07561"/>
    </source>
</evidence>
<dbReference type="InterPro" id="IPR011437">
    <property type="entry name" value="DUF1540"/>
</dbReference>